<dbReference type="PANTHER" id="PTHR33138">
    <property type="entry name" value="OS01G0690200 PROTEIN"/>
    <property type="match status" value="1"/>
</dbReference>
<keyword evidence="7" id="KW-1185">Reference proteome</keyword>
<keyword evidence="4" id="KW-0472">Membrane</keyword>
<accession>A0A835J7A4</accession>
<evidence type="ECO:0000313" key="7">
    <source>
        <dbReference type="Proteomes" id="UP000657918"/>
    </source>
</evidence>
<dbReference type="EMBL" id="JADGMS010000017">
    <property type="protein sequence ID" value="KAF9663074.1"/>
    <property type="molecule type" value="Genomic_DNA"/>
</dbReference>
<comment type="subcellular location">
    <subcellularLocation>
        <location evidence="1">Membrane</location>
        <topology evidence="1">Single-pass membrane protein</topology>
    </subcellularLocation>
</comment>
<feature type="region of interest" description="Disordered" evidence="3">
    <location>
        <begin position="146"/>
        <end position="168"/>
    </location>
</feature>
<evidence type="ECO:0000256" key="1">
    <source>
        <dbReference type="ARBA" id="ARBA00004167"/>
    </source>
</evidence>
<dbReference type="AlphaFoldDB" id="A0A835J7A4"/>
<name>A0A835J7A4_9ROSI</name>
<comment type="caution">
    <text evidence="6">The sequence shown here is derived from an EMBL/GenBank/DDBJ whole genome shotgun (WGS) entry which is preliminary data.</text>
</comment>
<dbReference type="GO" id="GO:0016020">
    <property type="term" value="C:membrane"/>
    <property type="evidence" value="ECO:0007669"/>
    <property type="project" value="UniProtKB-SubCell"/>
</dbReference>
<reference evidence="6 7" key="1">
    <citation type="submission" date="2020-10" db="EMBL/GenBank/DDBJ databases">
        <title>Plant Genome Project.</title>
        <authorList>
            <person name="Zhang R.-G."/>
        </authorList>
    </citation>
    <scope>NUCLEOTIDE SEQUENCE [LARGE SCALE GENOMIC DNA]</scope>
    <source>
        <strain evidence="6">FAFU-HL-1</strain>
        <tissue evidence="6">Leaf</tissue>
    </source>
</reference>
<organism evidence="6 7">
    <name type="scientific">Salix dunnii</name>
    <dbReference type="NCBI Taxonomy" id="1413687"/>
    <lineage>
        <taxon>Eukaryota</taxon>
        <taxon>Viridiplantae</taxon>
        <taxon>Streptophyta</taxon>
        <taxon>Embryophyta</taxon>
        <taxon>Tracheophyta</taxon>
        <taxon>Spermatophyta</taxon>
        <taxon>Magnoliopsida</taxon>
        <taxon>eudicotyledons</taxon>
        <taxon>Gunneridae</taxon>
        <taxon>Pentapetalae</taxon>
        <taxon>rosids</taxon>
        <taxon>fabids</taxon>
        <taxon>Malpighiales</taxon>
        <taxon>Salicaceae</taxon>
        <taxon>Saliceae</taxon>
        <taxon>Salix</taxon>
    </lineage>
</organism>
<dbReference type="OrthoDB" id="288590at2759"/>
<evidence type="ECO:0000256" key="3">
    <source>
        <dbReference type="SAM" id="MobiDB-lite"/>
    </source>
</evidence>
<dbReference type="GO" id="GO:0030247">
    <property type="term" value="F:polysaccharide binding"/>
    <property type="evidence" value="ECO:0007669"/>
    <property type="project" value="InterPro"/>
</dbReference>
<protein>
    <recommendedName>
        <fullName evidence="5">Wall-associated receptor kinase galacturonan-binding domain-containing protein</fullName>
    </recommendedName>
</protein>
<feature type="transmembrane region" description="Helical" evidence="4">
    <location>
        <begin position="70"/>
        <end position="89"/>
    </location>
</feature>
<sequence>MQEPCSACFWKVRRRNITLRIYFMFYKNDTFTLRIFFAMEILHADSCFVLVITAGGWIGCRVNGASYCHAYRFNTPPVLLSILILLLSMTLVLIVIYHVLLFPCGLPCLLTLLIYKWRRRHLSMYDNIEKFLQNIESLRMPPKPFVTPSQVQEDDDRGNHAKLSDPPNDCSDSSYHFINMERYSYDMVGDVYSADILDLCLNLKVTKESLLMGSKRINLNYYPICPNPELTVELAATRMSRHSQSSSKMTLAVFMSEEMTITGFMFLHLTVPFIVSRHRFGAYSALLLLEILSTIHRCSARKINNYCAPSSCGNFDHISYPFRLSNYPESCGNRNYELACENNERLTLHLNMVKYYVQAINYSDFSIRIVDASVQKDDCFSVPHPLSFRRLDYSVKSHSTLVFITCENPIRSPLSHVMDTSSCKNGSSTAYNSSSSSSSISSPSFINMEGYSYVMVGVVYPADIPDMCLVNLIYPVPGSLILPKNMTSMSSYIDVHDVLTYGIELSWFSACCDSIKENRCGYFNKTTMLTYCATCNFDFMSSISLANFGSTAFVVMIFLFSELDSISCASFECSLLTTSLSCFNSSSCASFNSSLKMSITGTRSESFDNLDS</sequence>
<dbReference type="PANTHER" id="PTHR33138:SF30">
    <property type="entry name" value="LEAF RUST 10 DISEASE-RESISTANCE LOCUS RECEPTOR-LIKE PROTEIN KINASE-LIKE 2.7"/>
    <property type="match status" value="1"/>
</dbReference>
<evidence type="ECO:0000256" key="2">
    <source>
        <dbReference type="ARBA" id="ARBA00022729"/>
    </source>
</evidence>
<evidence type="ECO:0000313" key="6">
    <source>
        <dbReference type="EMBL" id="KAF9663074.1"/>
    </source>
</evidence>
<dbReference type="Pfam" id="PF13947">
    <property type="entry name" value="GUB_WAK_bind"/>
    <property type="match status" value="1"/>
</dbReference>
<keyword evidence="4" id="KW-1133">Transmembrane helix</keyword>
<gene>
    <name evidence="6" type="ORF">SADUNF_Sadunf17G0000700</name>
</gene>
<proteinExistence type="predicted"/>
<evidence type="ECO:0000256" key="4">
    <source>
        <dbReference type="SAM" id="Phobius"/>
    </source>
</evidence>
<evidence type="ECO:0000259" key="5">
    <source>
        <dbReference type="Pfam" id="PF13947"/>
    </source>
</evidence>
<dbReference type="InterPro" id="IPR025287">
    <property type="entry name" value="WAK_GUB"/>
</dbReference>
<keyword evidence="4" id="KW-0812">Transmembrane</keyword>
<dbReference type="Proteomes" id="UP000657918">
    <property type="component" value="Unassembled WGS sequence"/>
</dbReference>
<feature type="domain" description="Wall-associated receptor kinase galacturonan-binding" evidence="5">
    <location>
        <begin position="307"/>
        <end position="371"/>
    </location>
</feature>
<keyword evidence="2" id="KW-0732">Signal</keyword>